<gene>
    <name evidence="6" type="ORF">GCM10011322_09930</name>
</gene>
<comment type="pathway">
    <text evidence="1">Lipid metabolism.</text>
</comment>
<proteinExistence type="predicted"/>
<feature type="domain" description="Phospholipid/glycerol acyltransferase" evidence="5">
    <location>
        <begin position="71"/>
        <end position="185"/>
    </location>
</feature>
<reference evidence="6 7" key="1">
    <citation type="journal article" date="2014" name="Int. J. Syst. Evol. Microbiol.">
        <title>Complete genome sequence of Corynebacterium casei LMG S-19264T (=DSM 44701T), isolated from a smear-ripened cheese.</title>
        <authorList>
            <consortium name="US DOE Joint Genome Institute (JGI-PGF)"/>
            <person name="Walter F."/>
            <person name="Albersmeier A."/>
            <person name="Kalinowski J."/>
            <person name="Ruckert C."/>
        </authorList>
    </citation>
    <scope>NUCLEOTIDE SEQUENCE [LARGE SCALE GENOMIC DNA]</scope>
    <source>
        <strain evidence="6 7">CGMCC 1.9161</strain>
    </source>
</reference>
<evidence type="ECO:0000256" key="2">
    <source>
        <dbReference type="ARBA" id="ARBA00022679"/>
    </source>
</evidence>
<dbReference type="EMBL" id="BMMF01000003">
    <property type="protein sequence ID" value="GGK25380.1"/>
    <property type="molecule type" value="Genomic_DNA"/>
</dbReference>
<comment type="caution">
    <text evidence="6">The sequence shown here is derived from an EMBL/GenBank/DDBJ whole genome shotgun (WGS) entry which is preliminary data.</text>
</comment>
<dbReference type="PANTHER" id="PTHR10434">
    <property type="entry name" value="1-ACYL-SN-GLYCEROL-3-PHOSPHATE ACYLTRANSFERASE"/>
    <property type="match status" value="1"/>
</dbReference>
<feature type="transmembrane region" description="Helical" evidence="4">
    <location>
        <begin position="12"/>
        <end position="30"/>
    </location>
</feature>
<dbReference type="GO" id="GO:0006654">
    <property type="term" value="P:phosphatidic acid biosynthetic process"/>
    <property type="evidence" value="ECO:0007669"/>
    <property type="project" value="TreeGrafter"/>
</dbReference>
<accession>A0A917V2N0</accession>
<dbReference type="SUPFAM" id="SSF69593">
    <property type="entry name" value="Glycerol-3-phosphate (1)-acyltransferase"/>
    <property type="match status" value="1"/>
</dbReference>
<keyword evidence="3 6" id="KW-0012">Acyltransferase</keyword>
<evidence type="ECO:0000256" key="3">
    <source>
        <dbReference type="ARBA" id="ARBA00023315"/>
    </source>
</evidence>
<dbReference type="CDD" id="cd07989">
    <property type="entry name" value="LPLAT_AGPAT-like"/>
    <property type="match status" value="1"/>
</dbReference>
<evidence type="ECO:0000256" key="1">
    <source>
        <dbReference type="ARBA" id="ARBA00005189"/>
    </source>
</evidence>
<dbReference type="SMART" id="SM00563">
    <property type="entry name" value="PlsC"/>
    <property type="match status" value="1"/>
</dbReference>
<dbReference type="RefSeq" id="WP_188910252.1">
    <property type="nucleotide sequence ID" value="NZ_BMMF01000003.1"/>
</dbReference>
<dbReference type="Proteomes" id="UP000600449">
    <property type="component" value="Unassembled WGS sequence"/>
</dbReference>
<keyword evidence="2" id="KW-0808">Transferase</keyword>
<organism evidence="6 7">
    <name type="scientific">Salinarimonas ramus</name>
    <dbReference type="NCBI Taxonomy" id="690164"/>
    <lineage>
        <taxon>Bacteria</taxon>
        <taxon>Pseudomonadati</taxon>
        <taxon>Pseudomonadota</taxon>
        <taxon>Alphaproteobacteria</taxon>
        <taxon>Hyphomicrobiales</taxon>
        <taxon>Salinarimonadaceae</taxon>
        <taxon>Salinarimonas</taxon>
    </lineage>
</organism>
<dbReference type="Pfam" id="PF01553">
    <property type="entry name" value="Acyltransferase"/>
    <property type="match status" value="1"/>
</dbReference>
<sequence>MLVLRSLAFNTLYYVNLIVWMIVILPTLAMPRGAFREVARVWAHSSLWLLRVVAGTKVEWRGLENIPPGAMLVASKHQSLWETFALLVILDDPAFVLKRELMWIPFFGWYAWKARSVPINRKGRSAALADLAVAAERTLADGRQIILFPEGTRRPPGAEPAYKWGIVHLYDRLGAPVLPIALNSGLYWPRRKFLRRPGTIVVEVMPPILPGKPKEVFFAELQATIEAASNRLLAEGRAELAQEGSPGTVDERPRT</sequence>
<keyword evidence="4" id="KW-1133">Transmembrane helix</keyword>
<evidence type="ECO:0000259" key="5">
    <source>
        <dbReference type="SMART" id="SM00563"/>
    </source>
</evidence>
<keyword evidence="4" id="KW-0812">Transmembrane</keyword>
<dbReference type="InterPro" id="IPR002123">
    <property type="entry name" value="Plipid/glycerol_acylTrfase"/>
</dbReference>
<keyword evidence="7" id="KW-1185">Reference proteome</keyword>
<name>A0A917V2N0_9HYPH</name>
<keyword evidence="4" id="KW-0472">Membrane</keyword>
<protein>
    <submittedName>
        <fullName evidence="6">1-acyl-sn-glycerol-3-phosphate acyltransferase</fullName>
    </submittedName>
</protein>
<dbReference type="GO" id="GO:0003841">
    <property type="term" value="F:1-acylglycerol-3-phosphate O-acyltransferase activity"/>
    <property type="evidence" value="ECO:0007669"/>
    <property type="project" value="TreeGrafter"/>
</dbReference>
<dbReference type="PANTHER" id="PTHR10434:SF40">
    <property type="entry name" value="1-ACYL-SN-GLYCEROL-3-PHOSPHATE ACYLTRANSFERASE"/>
    <property type="match status" value="1"/>
</dbReference>
<evidence type="ECO:0000313" key="7">
    <source>
        <dbReference type="Proteomes" id="UP000600449"/>
    </source>
</evidence>
<dbReference type="AlphaFoldDB" id="A0A917V2N0"/>
<evidence type="ECO:0000313" key="6">
    <source>
        <dbReference type="EMBL" id="GGK25380.1"/>
    </source>
</evidence>
<evidence type="ECO:0000256" key="4">
    <source>
        <dbReference type="SAM" id="Phobius"/>
    </source>
</evidence>